<evidence type="ECO:0000313" key="1">
    <source>
        <dbReference type="EMBL" id="CAH1638268.1"/>
    </source>
</evidence>
<gene>
    <name evidence="1" type="ORF">SPLIT_LOCUS3626</name>
</gene>
<accession>A0A9P0N0T2</accession>
<evidence type="ECO:0000313" key="2">
    <source>
        <dbReference type="Proteomes" id="UP001153321"/>
    </source>
</evidence>
<reference evidence="1" key="1">
    <citation type="submission" date="2022-02" db="EMBL/GenBank/DDBJ databases">
        <authorList>
            <person name="King R."/>
        </authorList>
    </citation>
    <scope>NUCLEOTIDE SEQUENCE</scope>
</reference>
<dbReference type="Proteomes" id="UP001153321">
    <property type="component" value="Chromosome 17"/>
</dbReference>
<sequence length="81" mass="9516">MSSFVCYEHYINSLVVYYRKNTINAARSDHVPTVYYRFFGKTATEIKMTSRARDARVFTGYSISRQSADEPSYVYSCRLFQ</sequence>
<keyword evidence="2" id="KW-1185">Reference proteome</keyword>
<protein>
    <submittedName>
        <fullName evidence="1">Uncharacterized protein</fullName>
    </submittedName>
</protein>
<dbReference type="AlphaFoldDB" id="A0A9P0N0T2"/>
<proteinExistence type="predicted"/>
<dbReference type="EMBL" id="LR824548">
    <property type="protein sequence ID" value="CAH1638268.1"/>
    <property type="molecule type" value="Genomic_DNA"/>
</dbReference>
<organism evidence="1 2">
    <name type="scientific">Spodoptera littoralis</name>
    <name type="common">Egyptian cotton leafworm</name>
    <dbReference type="NCBI Taxonomy" id="7109"/>
    <lineage>
        <taxon>Eukaryota</taxon>
        <taxon>Metazoa</taxon>
        <taxon>Ecdysozoa</taxon>
        <taxon>Arthropoda</taxon>
        <taxon>Hexapoda</taxon>
        <taxon>Insecta</taxon>
        <taxon>Pterygota</taxon>
        <taxon>Neoptera</taxon>
        <taxon>Endopterygota</taxon>
        <taxon>Lepidoptera</taxon>
        <taxon>Glossata</taxon>
        <taxon>Ditrysia</taxon>
        <taxon>Noctuoidea</taxon>
        <taxon>Noctuidae</taxon>
        <taxon>Amphipyrinae</taxon>
        <taxon>Spodoptera</taxon>
    </lineage>
</organism>
<name>A0A9P0N0T2_SPOLI</name>